<organism evidence="1 2">
    <name type="scientific">Babesia ovis</name>
    <dbReference type="NCBI Taxonomy" id="5869"/>
    <lineage>
        <taxon>Eukaryota</taxon>
        <taxon>Sar</taxon>
        <taxon>Alveolata</taxon>
        <taxon>Apicomplexa</taxon>
        <taxon>Aconoidasida</taxon>
        <taxon>Piroplasmida</taxon>
        <taxon>Babesiidae</taxon>
        <taxon>Babesia</taxon>
    </lineage>
</organism>
<protein>
    <submittedName>
        <fullName evidence="1">P-type ATPase, putative</fullName>
    </submittedName>
</protein>
<reference evidence="1" key="1">
    <citation type="submission" date="2019-12" db="EMBL/GenBank/DDBJ databases">
        <title>Genome sequence of Babesia ovis.</title>
        <authorList>
            <person name="Yamagishi J."/>
            <person name="Sevinc F."/>
            <person name="Xuan X."/>
        </authorList>
    </citation>
    <scope>NUCLEOTIDE SEQUENCE</scope>
    <source>
        <strain evidence="1">Selcuk</strain>
    </source>
</reference>
<dbReference type="AlphaFoldDB" id="A0A9W5WUL6"/>
<evidence type="ECO:0000313" key="2">
    <source>
        <dbReference type="Proteomes" id="UP001057455"/>
    </source>
</evidence>
<sequence>MHHGAVIRKAYEAIQMGDGSSDSSVSLIAEKLRDIRGSTLSNQEAFLTLQLCLKSGCFQRDLIRDCLSIVEADYFSPVLQDAWNGESPIIIPKAKNAVTNCYDGINAMSIREKASMIVWQERIGPFRNKYAHKSTFDKQRYTTELDPEKRELFTTRKLGKVIDPKPFKVRVHTMAPGKKLCATLAVQLREGIPSASLTDLGHMCTMFSVKRPLSGTMNDDTLDLLSHRLYGFSAEELANHIHQIAIMCFAAAERAAETWSYHRASERRRSSEAHRLYRISRKQLPKRFLIKVAEAAGIYATEKRQASNLTTPILEQAGPLNQYVYTLRSLARSDVPISMDLWDKLMQLVAEHIDDGSLVDSHTVVWLLEAVNASKYTTPITIDVTRRVMTSCKPTKEPIRSSDSLYPIDIARILRLIWTYALTEDTQFSIEAFLGKDQSKLTSFPSHIRDIITQILRDMGWNPTAKVERQGAP</sequence>
<accession>A0A9W5WUL6</accession>
<keyword evidence="2" id="KW-1185">Reference proteome</keyword>
<dbReference type="OrthoDB" id="360805at2759"/>
<comment type="caution">
    <text evidence="1">The sequence shown here is derived from an EMBL/GenBank/DDBJ whole genome shotgun (WGS) entry which is preliminary data.</text>
</comment>
<gene>
    <name evidence="1" type="ORF">BaOVIS_014450</name>
</gene>
<evidence type="ECO:0000313" key="1">
    <source>
        <dbReference type="EMBL" id="GFE54041.1"/>
    </source>
</evidence>
<name>A0A9W5WUL6_BABOV</name>
<dbReference type="EMBL" id="BLIY01000008">
    <property type="protein sequence ID" value="GFE54041.1"/>
    <property type="molecule type" value="Genomic_DNA"/>
</dbReference>
<proteinExistence type="predicted"/>
<dbReference type="Proteomes" id="UP001057455">
    <property type="component" value="Unassembled WGS sequence"/>
</dbReference>